<comment type="caution">
    <text evidence="2">The sequence shown here is derived from an EMBL/GenBank/DDBJ whole genome shotgun (WGS) entry which is preliminary data.</text>
</comment>
<dbReference type="RefSeq" id="WP_184369779.1">
    <property type="nucleotide sequence ID" value="NZ_BAAAKM010000024.1"/>
</dbReference>
<dbReference type="EMBL" id="JACHDO010000001">
    <property type="protein sequence ID" value="MBB5495243.1"/>
    <property type="molecule type" value="Genomic_DNA"/>
</dbReference>
<protein>
    <submittedName>
        <fullName evidence="2">2-oxo-4-hydroxy-4-carboxy--5-ureidoimidazoline (OHCU) decarboxylase</fullName>
    </submittedName>
</protein>
<reference evidence="2 3" key="1">
    <citation type="submission" date="2020-08" db="EMBL/GenBank/DDBJ databases">
        <title>Sequencing the genomes of 1000 actinobacteria strains.</title>
        <authorList>
            <person name="Klenk H.-P."/>
        </authorList>
    </citation>
    <scope>NUCLEOTIDE SEQUENCE [LARGE SCALE GENOMIC DNA]</scope>
    <source>
        <strain evidence="2 3">DSM 44598</strain>
    </source>
</reference>
<gene>
    <name evidence="2" type="ORF">HNR07_006380</name>
</gene>
<proteinExistence type="predicted"/>
<feature type="compositionally biased region" description="Basic and acidic residues" evidence="1">
    <location>
        <begin position="7"/>
        <end position="24"/>
    </location>
</feature>
<sequence>MDLGPEGDGRTARQRDRERKYQEHVARVQRRDRLDGCVANVRRIYQALRHRAERGSVEWQEFDRLWRYHGEVEKTVSQLSTAEQDQILEDYPRLAAQLRAQHSM</sequence>
<feature type="region of interest" description="Disordered" evidence="1">
    <location>
        <begin position="1"/>
        <end position="24"/>
    </location>
</feature>
<dbReference type="Proteomes" id="UP000579647">
    <property type="component" value="Unassembled WGS sequence"/>
</dbReference>
<dbReference type="AlphaFoldDB" id="A0A840WIG6"/>
<evidence type="ECO:0000256" key="1">
    <source>
        <dbReference type="SAM" id="MobiDB-lite"/>
    </source>
</evidence>
<name>A0A840WIG6_9ACTN</name>
<keyword evidence="3" id="KW-1185">Reference proteome</keyword>
<evidence type="ECO:0000313" key="2">
    <source>
        <dbReference type="EMBL" id="MBB5495243.1"/>
    </source>
</evidence>
<accession>A0A840WIG6</accession>
<organism evidence="2 3">
    <name type="scientific">Nocardiopsis metallicus</name>
    <dbReference type="NCBI Taxonomy" id="179819"/>
    <lineage>
        <taxon>Bacteria</taxon>
        <taxon>Bacillati</taxon>
        <taxon>Actinomycetota</taxon>
        <taxon>Actinomycetes</taxon>
        <taxon>Streptosporangiales</taxon>
        <taxon>Nocardiopsidaceae</taxon>
        <taxon>Nocardiopsis</taxon>
    </lineage>
</organism>
<evidence type="ECO:0000313" key="3">
    <source>
        <dbReference type="Proteomes" id="UP000579647"/>
    </source>
</evidence>